<evidence type="ECO:0000313" key="6">
    <source>
        <dbReference type="EMBL" id="PUE05690.1"/>
    </source>
</evidence>
<dbReference type="NCBIfam" id="TIGR00254">
    <property type="entry name" value="GGDEF"/>
    <property type="match status" value="1"/>
</dbReference>
<dbReference type="CDD" id="cd01007">
    <property type="entry name" value="PBP2_BvgS_HisK_like"/>
    <property type="match status" value="1"/>
</dbReference>
<dbReference type="InterPro" id="IPR050469">
    <property type="entry name" value="Diguanylate_Cyclase"/>
</dbReference>
<dbReference type="InterPro" id="IPR000160">
    <property type="entry name" value="GGDEF_dom"/>
</dbReference>
<dbReference type="GO" id="GO:0052621">
    <property type="term" value="F:diguanylate cyclase activity"/>
    <property type="evidence" value="ECO:0007669"/>
    <property type="project" value="UniProtKB-EC"/>
</dbReference>
<dbReference type="CDD" id="cd01949">
    <property type="entry name" value="GGDEF"/>
    <property type="match status" value="1"/>
</dbReference>
<comment type="caution">
    <text evidence="6">The sequence shown here is derived from an EMBL/GenBank/DDBJ whole genome shotgun (WGS) entry which is preliminary data.</text>
</comment>
<gene>
    <name evidence="6" type="ORF">C3L24_00605</name>
</gene>
<evidence type="ECO:0000313" key="7">
    <source>
        <dbReference type="Proteomes" id="UP000250928"/>
    </source>
</evidence>
<dbReference type="PANTHER" id="PTHR45138">
    <property type="entry name" value="REGULATORY COMPONENTS OF SENSORY TRANSDUCTION SYSTEM"/>
    <property type="match status" value="1"/>
</dbReference>
<evidence type="ECO:0000256" key="4">
    <source>
        <dbReference type="SAM" id="Phobius"/>
    </source>
</evidence>
<keyword evidence="4" id="KW-1133">Transmembrane helix</keyword>
<keyword evidence="4" id="KW-0472">Membrane</keyword>
<comment type="cofactor">
    <cofactor evidence="1">
        <name>Mg(2+)</name>
        <dbReference type="ChEBI" id="CHEBI:18420"/>
    </cofactor>
</comment>
<keyword evidence="4" id="KW-0812">Transmembrane</keyword>
<dbReference type="Proteomes" id="UP000250928">
    <property type="component" value="Unassembled WGS sequence"/>
</dbReference>
<dbReference type="Pfam" id="PF00990">
    <property type="entry name" value="GGDEF"/>
    <property type="match status" value="1"/>
</dbReference>
<feature type="domain" description="GGDEF" evidence="5">
    <location>
        <begin position="344"/>
        <end position="477"/>
    </location>
</feature>
<dbReference type="SUPFAM" id="SSF55073">
    <property type="entry name" value="Nucleotide cyclase"/>
    <property type="match status" value="1"/>
</dbReference>
<dbReference type="Gene3D" id="3.40.190.10">
    <property type="entry name" value="Periplasmic binding protein-like II"/>
    <property type="match status" value="2"/>
</dbReference>
<dbReference type="AlphaFoldDB" id="A0A6N4E124"/>
<dbReference type="SMART" id="SM00062">
    <property type="entry name" value="PBPb"/>
    <property type="match status" value="1"/>
</dbReference>
<dbReference type="InterPro" id="IPR029787">
    <property type="entry name" value="Nucleotide_cyclase"/>
</dbReference>
<proteinExistence type="predicted"/>
<evidence type="ECO:0000256" key="2">
    <source>
        <dbReference type="ARBA" id="ARBA00012528"/>
    </source>
</evidence>
<dbReference type="EMBL" id="PQCO01000048">
    <property type="protein sequence ID" value="PUE05690.1"/>
    <property type="molecule type" value="Genomic_DNA"/>
</dbReference>
<dbReference type="Gene3D" id="3.30.70.270">
    <property type="match status" value="1"/>
</dbReference>
<evidence type="ECO:0000256" key="3">
    <source>
        <dbReference type="ARBA" id="ARBA00034247"/>
    </source>
</evidence>
<dbReference type="SMART" id="SM00267">
    <property type="entry name" value="GGDEF"/>
    <property type="match status" value="1"/>
</dbReference>
<dbReference type="InterPro" id="IPR043128">
    <property type="entry name" value="Rev_trsase/Diguanyl_cyclase"/>
</dbReference>
<dbReference type="SUPFAM" id="SSF53850">
    <property type="entry name" value="Periplasmic binding protein-like II"/>
    <property type="match status" value="1"/>
</dbReference>
<dbReference type="EC" id="2.7.7.65" evidence="2"/>
<dbReference type="PROSITE" id="PS50887">
    <property type="entry name" value="GGDEF"/>
    <property type="match status" value="1"/>
</dbReference>
<protein>
    <recommendedName>
        <fullName evidence="2">diguanylate cyclase</fullName>
        <ecNumber evidence="2">2.7.7.65</ecNumber>
    </recommendedName>
</protein>
<sequence length="496" mass="56828">MASRFWGLGCPKIFHEVATLLVEQKWLAANPHIVFAPAPNYPPVEFFDESGAYRGITADFVDHITETLGIRFDVVQLANWDQVIKQTRQGKVHMWGAAAQTRDRQAYMNFTRPYIRLPAVIIVRREIKGELTMPQLVGKRVVVIENYATQRYVQENYPDLQLITVPDIETGLRMVSFGIADAIVATNASAIYYIEKNGLTNLRVAGESGYEWQLRFAASRAMPELISILQKGLDSISEEKKREIYRRWISLEAPAWKPSRELIVLMVALFSALLIAAILLWNRLLRRRVAHKTRELEDELVARGELERELRRLATTDELTGVKNRRHWLALAKGEFSRNLRYDGSLSMAMIDVDRFKRLNDTYGHAVGDRVLRGLTDIFRRELRVNDILGRIGGEEFVVVLPETNEEMAHAVLERLRIAVEQWHCKIDGGEVRASVSIGFSMVDEQVTSMEEILRRCDLAMYEAKGQGRNRVVNYRIIADRRPPAADRVSVLRSLR</sequence>
<dbReference type="FunFam" id="3.30.70.270:FF:000001">
    <property type="entry name" value="Diguanylate cyclase domain protein"/>
    <property type="match status" value="1"/>
</dbReference>
<evidence type="ECO:0000256" key="1">
    <source>
        <dbReference type="ARBA" id="ARBA00001946"/>
    </source>
</evidence>
<feature type="transmembrane region" description="Helical" evidence="4">
    <location>
        <begin position="262"/>
        <end position="282"/>
    </location>
</feature>
<dbReference type="PANTHER" id="PTHR45138:SF9">
    <property type="entry name" value="DIGUANYLATE CYCLASE DGCM-RELATED"/>
    <property type="match status" value="1"/>
</dbReference>
<name>A0A6N4E124_9GAMM</name>
<comment type="catalytic activity">
    <reaction evidence="3">
        <text>2 GTP = 3',3'-c-di-GMP + 2 diphosphate</text>
        <dbReference type="Rhea" id="RHEA:24898"/>
        <dbReference type="ChEBI" id="CHEBI:33019"/>
        <dbReference type="ChEBI" id="CHEBI:37565"/>
        <dbReference type="ChEBI" id="CHEBI:58805"/>
        <dbReference type="EC" id="2.7.7.65"/>
    </reaction>
</comment>
<evidence type="ECO:0000259" key="5">
    <source>
        <dbReference type="PROSITE" id="PS50887"/>
    </source>
</evidence>
<accession>A0A6N4E124</accession>
<dbReference type="Pfam" id="PF00497">
    <property type="entry name" value="SBP_bac_3"/>
    <property type="match status" value="1"/>
</dbReference>
<dbReference type="InterPro" id="IPR001638">
    <property type="entry name" value="Solute-binding_3/MltF_N"/>
</dbReference>
<organism evidence="6 7">
    <name type="scientific">Candidatus Sedimenticola endophacoides</name>
    <dbReference type="NCBI Taxonomy" id="2548426"/>
    <lineage>
        <taxon>Bacteria</taxon>
        <taxon>Pseudomonadati</taxon>
        <taxon>Pseudomonadota</taxon>
        <taxon>Gammaproteobacteria</taxon>
        <taxon>Chromatiales</taxon>
        <taxon>Sedimenticolaceae</taxon>
        <taxon>Sedimenticola</taxon>
    </lineage>
</organism>
<reference evidence="6 7" key="1">
    <citation type="submission" date="2018-01" db="EMBL/GenBank/DDBJ databases">
        <title>Novel co-symbiosis in the lucinid bivalve Phacoides pectinatus.</title>
        <authorList>
            <person name="Lim S.J."/>
            <person name="Davis B.G."/>
            <person name="Gill D.E."/>
            <person name="Engel A.S."/>
            <person name="Anderson L.C."/>
            <person name="Campbell B.J."/>
        </authorList>
    </citation>
    <scope>NUCLEOTIDE SEQUENCE [LARGE SCALE GENOMIC DNA]</scope>
    <source>
        <strain evidence="6">N3_P5</strain>
    </source>
</reference>